<dbReference type="PANTHER" id="PTHR12436">
    <property type="entry name" value="80 KDA MCM3-ASSOCIATED PROTEIN"/>
    <property type="match status" value="1"/>
</dbReference>
<dbReference type="InterPro" id="IPR005062">
    <property type="entry name" value="SAC3/GANP/THP3_conserved"/>
</dbReference>
<feature type="non-terminal residue" evidence="3">
    <location>
        <position position="1"/>
    </location>
</feature>
<keyword evidence="2" id="KW-1185">Reference proteome</keyword>
<dbReference type="GeneID" id="106477419"/>
<evidence type="ECO:0000259" key="1">
    <source>
        <dbReference type="Pfam" id="PF03399"/>
    </source>
</evidence>
<dbReference type="RefSeq" id="XP_013793443.1">
    <property type="nucleotide sequence ID" value="XM_013937989.1"/>
</dbReference>
<gene>
    <name evidence="3" type="primary">LOC106477419</name>
</gene>
<accession>A0ABM1C3C5</accession>
<protein>
    <submittedName>
        <fullName evidence="3">Germinal-center associated nuclear protein-like</fullName>
    </submittedName>
</protein>
<evidence type="ECO:0000313" key="2">
    <source>
        <dbReference type="Proteomes" id="UP000694941"/>
    </source>
</evidence>
<sequence length="244" mass="27917">QVQQFRPEIRDSPQVKFAIMVFSAINSNNYVRFFRLVKEATYLNTCILHRYFYQVRTRAAHALLKAYCLPNHTEEFPVKEMKRLLAFESEEEVKNFCNCLGLTTSNEFVTLDRSSFIIPVTTPSITRAIQLVESKRTTSVGEVGSELELCLQALLEEFSPQFLKYKRPSNSMSDCDLRFHEDSNSGQVHALLISLEDSNSGQVHANDINREGLQEWSSSCSVDIIRGLQEWSSSCFVDIIRGLQ</sequence>
<dbReference type="InterPro" id="IPR045107">
    <property type="entry name" value="SAC3/GANP/THP3"/>
</dbReference>
<dbReference type="Pfam" id="PF03399">
    <property type="entry name" value="SAC3_GANP"/>
    <property type="match status" value="1"/>
</dbReference>
<proteinExistence type="predicted"/>
<dbReference type="PANTHER" id="PTHR12436:SF3">
    <property type="entry name" value="GERMINAL-CENTER ASSOCIATED NUCLEAR PROTEIN"/>
    <property type="match status" value="1"/>
</dbReference>
<organism evidence="2 3">
    <name type="scientific">Limulus polyphemus</name>
    <name type="common">Atlantic horseshoe crab</name>
    <dbReference type="NCBI Taxonomy" id="6850"/>
    <lineage>
        <taxon>Eukaryota</taxon>
        <taxon>Metazoa</taxon>
        <taxon>Ecdysozoa</taxon>
        <taxon>Arthropoda</taxon>
        <taxon>Chelicerata</taxon>
        <taxon>Merostomata</taxon>
        <taxon>Xiphosura</taxon>
        <taxon>Limulidae</taxon>
        <taxon>Limulus</taxon>
    </lineage>
</organism>
<reference evidence="3" key="1">
    <citation type="submission" date="2025-08" db="UniProtKB">
        <authorList>
            <consortium name="RefSeq"/>
        </authorList>
    </citation>
    <scope>IDENTIFICATION</scope>
    <source>
        <tissue evidence="3">Muscle</tissue>
    </source>
</reference>
<evidence type="ECO:0000313" key="3">
    <source>
        <dbReference type="RefSeq" id="XP_013793443.1"/>
    </source>
</evidence>
<dbReference type="Gene3D" id="1.25.40.990">
    <property type="match status" value="1"/>
</dbReference>
<dbReference type="Proteomes" id="UP000694941">
    <property type="component" value="Unplaced"/>
</dbReference>
<feature type="domain" description="SAC3/GANP/THP3 conserved" evidence="1">
    <location>
        <begin position="1"/>
        <end position="105"/>
    </location>
</feature>
<name>A0ABM1C3C5_LIMPO</name>